<comment type="caution">
    <text evidence="5">The sequence shown here is derived from an EMBL/GenBank/DDBJ whole genome shotgun (WGS) entry which is preliminary data.</text>
</comment>
<evidence type="ECO:0000256" key="2">
    <source>
        <dbReference type="ARBA" id="ARBA00011022"/>
    </source>
</evidence>
<keyword evidence="6" id="KW-1185">Reference proteome</keyword>
<evidence type="ECO:0000256" key="1">
    <source>
        <dbReference type="ARBA" id="ARBA00004604"/>
    </source>
</evidence>
<comment type="subcellular location">
    <subcellularLocation>
        <location evidence="1">Nucleus</location>
        <location evidence="1">Nucleolus</location>
    </subcellularLocation>
</comment>
<dbReference type="GO" id="GO:0030688">
    <property type="term" value="C:preribosome, small subunit precursor"/>
    <property type="evidence" value="ECO:0007669"/>
    <property type="project" value="InterPro"/>
</dbReference>
<evidence type="ECO:0008006" key="7">
    <source>
        <dbReference type="Google" id="ProtNLM"/>
    </source>
</evidence>
<dbReference type="AlphaFoldDB" id="A0AAP0I617"/>
<name>A0AAP0I617_9MAGN</name>
<dbReference type="Pfam" id="PF15341">
    <property type="entry name" value="SLX9"/>
    <property type="match status" value="1"/>
</dbReference>
<keyword evidence="3" id="KW-0539">Nucleus</keyword>
<feature type="region of interest" description="Disordered" evidence="4">
    <location>
        <begin position="125"/>
        <end position="164"/>
    </location>
</feature>
<evidence type="ECO:0000256" key="4">
    <source>
        <dbReference type="SAM" id="MobiDB-lite"/>
    </source>
</evidence>
<proteinExistence type="inferred from homology"/>
<organism evidence="5 6">
    <name type="scientific">Stephania japonica</name>
    <dbReference type="NCBI Taxonomy" id="461633"/>
    <lineage>
        <taxon>Eukaryota</taxon>
        <taxon>Viridiplantae</taxon>
        <taxon>Streptophyta</taxon>
        <taxon>Embryophyta</taxon>
        <taxon>Tracheophyta</taxon>
        <taxon>Spermatophyta</taxon>
        <taxon>Magnoliopsida</taxon>
        <taxon>Ranunculales</taxon>
        <taxon>Menispermaceae</taxon>
        <taxon>Menispermoideae</taxon>
        <taxon>Cissampelideae</taxon>
        <taxon>Stephania</taxon>
    </lineage>
</organism>
<accession>A0AAP0I617</accession>
<dbReference type="Proteomes" id="UP001417504">
    <property type="component" value="Unassembled WGS sequence"/>
</dbReference>
<feature type="compositionally biased region" description="Basic residues" evidence="4">
    <location>
        <begin position="143"/>
        <end position="154"/>
    </location>
</feature>
<evidence type="ECO:0000313" key="6">
    <source>
        <dbReference type="Proteomes" id="UP001417504"/>
    </source>
</evidence>
<comment type="similarity">
    <text evidence="2">Belongs to the SLX9 family.</text>
</comment>
<sequence length="164" mass="18436">MGLTGLRASSSSKDEQLSKSERKFEKKLHFYSKVRGSTVASLSAKKAITKKKKLRSRQKKLKAYDLSSLNELLPDLKESQQEAVLDVKLNCKSRQKLIEKEGNRLKAVLSNPAFQSDPFAALHQHLQNTQPTLSDEKPVKSSTNRKKNKRKKSKALPGAQTMDT</sequence>
<evidence type="ECO:0000313" key="5">
    <source>
        <dbReference type="EMBL" id="KAK9109302.1"/>
    </source>
</evidence>
<dbReference type="GO" id="GO:0000462">
    <property type="term" value="P:maturation of SSU-rRNA from tricistronic rRNA transcript (SSU-rRNA, 5.8S rRNA, LSU-rRNA)"/>
    <property type="evidence" value="ECO:0007669"/>
    <property type="project" value="InterPro"/>
</dbReference>
<dbReference type="GO" id="GO:0030686">
    <property type="term" value="C:90S preribosome"/>
    <property type="evidence" value="ECO:0007669"/>
    <property type="project" value="InterPro"/>
</dbReference>
<dbReference type="PANTHER" id="PTHR31109:SF2">
    <property type="entry name" value="RIBOSOME BIOGENESIS PROTEIN SLX9 HOMOLOG"/>
    <property type="match status" value="1"/>
</dbReference>
<feature type="compositionally biased region" description="Basic and acidic residues" evidence="4">
    <location>
        <begin position="12"/>
        <end position="21"/>
    </location>
</feature>
<reference evidence="5 6" key="1">
    <citation type="submission" date="2024-01" db="EMBL/GenBank/DDBJ databases">
        <title>Genome assemblies of Stephania.</title>
        <authorList>
            <person name="Yang L."/>
        </authorList>
    </citation>
    <scope>NUCLEOTIDE SEQUENCE [LARGE SCALE GENOMIC DNA]</scope>
    <source>
        <strain evidence="5">QJT</strain>
        <tissue evidence="5">Leaf</tissue>
    </source>
</reference>
<dbReference type="EMBL" id="JBBNAE010000007">
    <property type="protein sequence ID" value="KAK9109302.1"/>
    <property type="molecule type" value="Genomic_DNA"/>
</dbReference>
<dbReference type="InterPro" id="IPR028160">
    <property type="entry name" value="Slx9-like"/>
</dbReference>
<dbReference type="PANTHER" id="PTHR31109">
    <property type="entry name" value="PROTEIN FAM207A"/>
    <property type="match status" value="1"/>
</dbReference>
<dbReference type="GO" id="GO:0005730">
    <property type="term" value="C:nucleolus"/>
    <property type="evidence" value="ECO:0007669"/>
    <property type="project" value="UniProtKB-SubCell"/>
</dbReference>
<protein>
    <recommendedName>
        <fullName evidence="7">Ribosome biogenesis protein slx9-like</fullName>
    </recommendedName>
</protein>
<feature type="region of interest" description="Disordered" evidence="4">
    <location>
        <begin position="1"/>
        <end position="21"/>
    </location>
</feature>
<gene>
    <name evidence="5" type="ORF">Sjap_017362</name>
</gene>
<evidence type="ECO:0000256" key="3">
    <source>
        <dbReference type="ARBA" id="ARBA00023242"/>
    </source>
</evidence>